<gene>
    <name evidence="2" type="ORF">AAG570_002734</name>
</gene>
<protein>
    <recommendedName>
        <fullName evidence="4">Cytochrome P450</fullName>
    </recommendedName>
</protein>
<feature type="transmembrane region" description="Helical" evidence="1">
    <location>
        <begin position="34"/>
        <end position="58"/>
    </location>
</feature>
<evidence type="ECO:0000313" key="2">
    <source>
        <dbReference type="EMBL" id="KAL1123658.1"/>
    </source>
</evidence>
<sequence length="127" mass="14387">MDAMWRKINRRPLRLSARSGGARGIPRLDAMLDTVLWCLVWAASAASALVLLFALHMVQWPSYRTYRLVNKIHGPKGWPLFGFSIQLARYKNHGKLALTLPNTPTNVFYIHSTLTITPSVNVVSREE</sequence>
<dbReference type="EMBL" id="JBFDAA010000012">
    <property type="protein sequence ID" value="KAL1123658.1"/>
    <property type="molecule type" value="Genomic_DNA"/>
</dbReference>
<evidence type="ECO:0008006" key="4">
    <source>
        <dbReference type="Google" id="ProtNLM"/>
    </source>
</evidence>
<evidence type="ECO:0000313" key="3">
    <source>
        <dbReference type="Proteomes" id="UP001558652"/>
    </source>
</evidence>
<reference evidence="2 3" key="1">
    <citation type="submission" date="2024-07" db="EMBL/GenBank/DDBJ databases">
        <title>Chromosome-level genome assembly of the water stick insect Ranatra chinensis (Heteroptera: Nepidae).</title>
        <authorList>
            <person name="Liu X."/>
        </authorList>
    </citation>
    <scope>NUCLEOTIDE SEQUENCE [LARGE SCALE GENOMIC DNA]</scope>
    <source>
        <strain evidence="2">Cailab_2021Rc</strain>
        <tissue evidence="2">Muscle</tissue>
    </source>
</reference>
<name>A0ABD0YR60_9HEMI</name>
<accession>A0ABD0YR60</accession>
<proteinExistence type="predicted"/>
<evidence type="ECO:0000256" key="1">
    <source>
        <dbReference type="SAM" id="Phobius"/>
    </source>
</evidence>
<keyword evidence="1" id="KW-1133">Transmembrane helix</keyword>
<keyword evidence="1" id="KW-0472">Membrane</keyword>
<dbReference type="AlphaFoldDB" id="A0ABD0YR60"/>
<keyword evidence="1" id="KW-0812">Transmembrane</keyword>
<dbReference type="Proteomes" id="UP001558652">
    <property type="component" value="Unassembled WGS sequence"/>
</dbReference>
<keyword evidence="3" id="KW-1185">Reference proteome</keyword>
<organism evidence="2 3">
    <name type="scientific">Ranatra chinensis</name>
    <dbReference type="NCBI Taxonomy" id="642074"/>
    <lineage>
        <taxon>Eukaryota</taxon>
        <taxon>Metazoa</taxon>
        <taxon>Ecdysozoa</taxon>
        <taxon>Arthropoda</taxon>
        <taxon>Hexapoda</taxon>
        <taxon>Insecta</taxon>
        <taxon>Pterygota</taxon>
        <taxon>Neoptera</taxon>
        <taxon>Paraneoptera</taxon>
        <taxon>Hemiptera</taxon>
        <taxon>Heteroptera</taxon>
        <taxon>Panheteroptera</taxon>
        <taxon>Nepomorpha</taxon>
        <taxon>Nepidae</taxon>
        <taxon>Ranatrinae</taxon>
        <taxon>Ranatra</taxon>
    </lineage>
</organism>
<comment type="caution">
    <text evidence="2">The sequence shown here is derived from an EMBL/GenBank/DDBJ whole genome shotgun (WGS) entry which is preliminary data.</text>
</comment>